<dbReference type="Proteomes" id="UP000288859">
    <property type="component" value="Unassembled WGS sequence"/>
</dbReference>
<keyword evidence="5 7" id="KW-0119">Carbohydrate metabolism</keyword>
<comment type="caution">
    <text evidence="12">The sequence shown here is derived from an EMBL/GenBank/DDBJ whole genome shotgun (WGS) entry which is preliminary data.</text>
</comment>
<dbReference type="InterPro" id="IPR003764">
    <property type="entry name" value="GlcNAc_6-P_deAcase"/>
</dbReference>
<organism evidence="12 13">
    <name type="scientific">Exophiala mesophila</name>
    <name type="common">Black yeast-like fungus</name>
    <dbReference type="NCBI Taxonomy" id="212818"/>
    <lineage>
        <taxon>Eukaryota</taxon>
        <taxon>Fungi</taxon>
        <taxon>Dikarya</taxon>
        <taxon>Ascomycota</taxon>
        <taxon>Pezizomycotina</taxon>
        <taxon>Eurotiomycetes</taxon>
        <taxon>Chaetothyriomycetidae</taxon>
        <taxon>Chaetothyriales</taxon>
        <taxon>Herpotrichiellaceae</taxon>
        <taxon>Exophiala</taxon>
    </lineage>
</organism>
<evidence type="ECO:0000256" key="4">
    <source>
        <dbReference type="ARBA" id="ARBA00022801"/>
    </source>
</evidence>
<dbReference type="Pfam" id="PF01979">
    <property type="entry name" value="Amidohydro_1"/>
    <property type="match status" value="1"/>
</dbReference>
<comment type="cofactor">
    <cofactor evidence="10">
        <name>a divalent metal cation</name>
        <dbReference type="ChEBI" id="CHEBI:60240"/>
    </cofactor>
    <text evidence="10">Binds 1 divalent metal cation per subunit.</text>
</comment>
<dbReference type="SUPFAM" id="SSF51338">
    <property type="entry name" value="Composite domain of metallo-dependent hydrolases"/>
    <property type="match status" value="1"/>
</dbReference>
<feature type="binding site" evidence="9">
    <location>
        <begin position="329"/>
        <end position="331"/>
    </location>
    <ligand>
        <name>substrate</name>
    </ligand>
</feature>
<dbReference type="EC" id="3.5.1.25" evidence="2 7"/>
<gene>
    <name evidence="12" type="ORF">B0A52_00119</name>
</gene>
<evidence type="ECO:0000256" key="9">
    <source>
        <dbReference type="PIRSR" id="PIRSR038994-2"/>
    </source>
</evidence>
<evidence type="ECO:0000256" key="3">
    <source>
        <dbReference type="ARBA" id="ARBA00018029"/>
    </source>
</evidence>
<feature type="binding site" evidence="10">
    <location>
        <position position="236"/>
    </location>
    <ligand>
        <name>Zn(2+)</name>
        <dbReference type="ChEBI" id="CHEBI:29105"/>
    </ligand>
</feature>
<dbReference type="PANTHER" id="PTHR11113:SF4">
    <property type="entry name" value="N-ACETYLGLUCOSAMINE-6-PHOSPHATE DEACETYLASE"/>
    <property type="match status" value="1"/>
</dbReference>
<evidence type="ECO:0000259" key="11">
    <source>
        <dbReference type="Pfam" id="PF01979"/>
    </source>
</evidence>
<comment type="similarity">
    <text evidence="1 7">Belongs to the metallo-dependent hydrolases superfamily. NagA family.</text>
</comment>
<dbReference type="OrthoDB" id="10264777at2759"/>
<dbReference type="GO" id="GO:0008448">
    <property type="term" value="F:N-acetylglucosamine-6-phosphate deacetylase activity"/>
    <property type="evidence" value="ECO:0007669"/>
    <property type="project" value="UniProtKB-UniRule"/>
</dbReference>
<feature type="binding site" evidence="9">
    <location>
        <position position="270"/>
    </location>
    <ligand>
        <name>substrate</name>
    </ligand>
</feature>
<dbReference type="PIRSF" id="PIRSF038994">
    <property type="entry name" value="NagA"/>
    <property type="match status" value="1"/>
</dbReference>
<feature type="binding site" evidence="10">
    <location>
        <position position="215"/>
    </location>
    <ligand>
        <name>Zn(2+)</name>
        <dbReference type="ChEBI" id="CHEBI:29105"/>
    </ligand>
</feature>
<reference evidence="12 13" key="1">
    <citation type="submission" date="2017-03" db="EMBL/GenBank/DDBJ databases">
        <title>Genomes of endolithic fungi from Antarctica.</title>
        <authorList>
            <person name="Coleine C."/>
            <person name="Masonjones S."/>
            <person name="Stajich J.E."/>
        </authorList>
    </citation>
    <scope>NUCLEOTIDE SEQUENCE [LARGE SCALE GENOMIC DNA]</scope>
    <source>
        <strain evidence="12 13">CCFEE 6314</strain>
    </source>
</reference>
<dbReference type="Gene3D" id="2.30.40.10">
    <property type="entry name" value="Urease, subunit C, domain 1"/>
    <property type="match status" value="1"/>
</dbReference>
<dbReference type="VEuPathDB" id="FungiDB:PV10_01832"/>
<feature type="binding site" evidence="9">
    <location>
        <position position="156"/>
    </location>
    <ligand>
        <name>substrate</name>
    </ligand>
</feature>
<dbReference type="InterPro" id="IPR011059">
    <property type="entry name" value="Metal-dep_hydrolase_composite"/>
</dbReference>
<name>A0A438NJ63_EXOME</name>
<dbReference type="InterPro" id="IPR032466">
    <property type="entry name" value="Metal_Hydrolase"/>
</dbReference>
<comment type="catalytic activity">
    <reaction evidence="6 7">
        <text>N-acetyl-D-glucosamine 6-phosphate + H2O = D-glucosamine 6-phosphate + acetate</text>
        <dbReference type="Rhea" id="RHEA:22936"/>
        <dbReference type="ChEBI" id="CHEBI:15377"/>
        <dbReference type="ChEBI" id="CHEBI:30089"/>
        <dbReference type="ChEBI" id="CHEBI:57513"/>
        <dbReference type="ChEBI" id="CHEBI:58725"/>
        <dbReference type="EC" id="3.5.1.25"/>
    </reaction>
</comment>
<evidence type="ECO:0000256" key="5">
    <source>
        <dbReference type="ARBA" id="ARBA00023277"/>
    </source>
</evidence>
<feature type="binding site" evidence="9">
    <location>
        <begin position="239"/>
        <end position="240"/>
    </location>
    <ligand>
        <name>substrate</name>
    </ligand>
</feature>
<evidence type="ECO:0000256" key="10">
    <source>
        <dbReference type="PIRSR" id="PIRSR038994-3"/>
    </source>
</evidence>
<evidence type="ECO:0000256" key="1">
    <source>
        <dbReference type="ARBA" id="ARBA00010716"/>
    </source>
</evidence>
<feature type="binding site" evidence="9">
    <location>
        <position position="247"/>
    </location>
    <ligand>
        <name>substrate</name>
    </ligand>
</feature>
<dbReference type="PANTHER" id="PTHR11113">
    <property type="entry name" value="N-ACETYLGLUCOSAMINE-6-PHOSPHATE DEACETYLASE"/>
    <property type="match status" value="1"/>
</dbReference>
<dbReference type="AlphaFoldDB" id="A0A438NJ63"/>
<protein>
    <recommendedName>
        <fullName evidence="3 7">N-acetylglucosamine-6-phosphate deacetylase</fullName>
        <ecNumber evidence="2 7">3.5.1.25</ecNumber>
    </recommendedName>
</protein>
<proteinExistence type="inferred from homology"/>
<evidence type="ECO:0000313" key="13">
    <source>
        <dbReference type="Proteomes" id="UP000288859"/>
    </source>
</evidence>
<accession>A0A438NJ63</accession>
<dbReference type="InterPro" id="IPR006680">
    <property type="entry name" value="Amidohydro-rel"/>
</dbReference>
<dbReference type="EMBL" id="NAJM01000001">
    <property type="protein sequence ID" value="RVX75763.1"/>
    <property type="molecule type" value="Genomic_DNA"/>
</dbReference>
<dbReference type="Gene3D" id="3.20.20.140">
    <property type="entry name" value="Metal-dependent hydrolases"/>
    <property type="match status" value="1"/>
</dbReference>
<evidence type="ECO:0000256" key="8">
    <source>
        <dbReference type="PIRSR" id="PIRSR038994-1"/>
    </source>
</evidence>
<evidence type="ECO:0000256" key="6">
    <source>
        <dbReference type="ARBA" id="ARBA00047647"/>
    </source>
</evidence>
<evidence type="ECO:0000256" key="7">
    <source>
        <dbReference type="PIRNR" id="PIRNR038994"/>
    </source>
</evidence>
<feature type="domain" description="Amidohydrolase-related" evidence="11">
    <location>
        <begin position="209"/>
        <end position="399"/>
    </location>
</feature>
<feature type="active site" description="Proton donor/acceptor" evidence="8">
    <location>
        <position position="292"/>
    </location>
</feature>
<keyword evidence="4 7" id="KW-0378">Hydrolase</keyword>
<dbReference type="GO" id="GO:0046872">
    <property type="term" value="F:metal ion binding"/>
    <property type="evidence" value="ECO:0007669"/>
    <property type="project" value="UniProtKB-KW"/>
</dbReference>
<evidence type="ECO:0000256" key="2">
    <source>
        <dbReference type="ARBA" id="ARBA00011899"/>
    </source>
</evidence>
<sequence>MDTSLVCFTNCLVCISGELISQDVYFSTDTGQITPNYYYRQQGVRRIDLAGLVVAPGFLDLQTNGLMGVHFTSLGSSPQGDEASGVSDDDADKLFRVSQVEAQHGVTAWWATVPTVERSRWREIIPVLRPRDFDSGATLLGVHVEGPYINPVNKGAHDASYIQDPTQISPSELYGHDNLESHIKLITLAAELPGSTALISQLLQDYPDLVISLGHSSATYEDGLAAVQLGARALTHVFNAMGPMHHRDPGLAGLMSTGRVHYTVIPDGIHLHPSVVSMCLRTDPQKCIFITDSIELAGLADGTYAGNSQITHGQYKQGNRVTIEGTQTLIGSCCTLDECVRNAVAYTGCNLAEAVQCVTENVADLMGQSKRGKLEPGRRADFAILDLEGNVKETWIGGARVWKGE</sequence>
<dbReference type="GO" id="GO:0006046">
    <property type="term" value="P:N-acetylglucosamine catabolic process"/>
    <property type="evidence" value="ECO:0007669"/>
    <property type="project" value="TreeGrafter"/>
</dbReference>
<keyword evidence="10" id="KW-0479">Metal-binding</keyword>
<feature type="binding site" evidence="10">
    <location>
        <position position="145"/>
    </location>
    <ligand>
        <name>Zn(2+)</name>
        <dbReference type="ChEBI" id="CHEBI:29105"/>
    </ligand>
</feature>
<dbReference type="SUPFAM" id="SSF51556">
    <property type="entry name" value="Metallo-dependent hydrolases"/>
    <property type="match status" value="1"/>
</dbReference>
<evidence type="ECO:0000313" key="12">
    <source>
        <dbReference type="EMBL" id="RVX75763.1"/>
    </source>
</evidence>